<keyword evidence="8 11" id="KW-1133">Transmembrane helix</keyword>
<dbReference type="GO" id="GO:0016491">
    <property type="term" value="F:oxidoreductase activity"/>
    <property type="evidence" value="ECO:0007669"/>
    <property type="project" value="InterPro"/>
</dbReference>
<keyword evidence="14" id="KW-1185">Reference proteome</keyword>
<evidence type="ECO:0000313" key="14">
    <source>
        <dbReference type="Proteomes" id="UP001188597"/>
    </source>
</evidence>
<dbReference type="AlphaFoldDB" id="A0AA88V812"/>
<evidence type="ECO:0000256" key="2">
    <source>
        <dbReference type="ARBA" id="ARBA00004141"/>
    </source>
</evidence>
<keyword evidence="9" id="KW-0408">Iron</keyword>
<dbReference type="EMBL" id="JAVXUP010002698">
    <property type="protein sequence ID" value="KAK3001878.1"/>
    <property type="molecule type" value="Genomic_DNA"/>
</dbReference>
<gene>
    <name evidence="13" type="ORF">RJ639_022307</name>
</gene>
<feature type="transmembrane region" description="Helical" evidence="11">
    <location>
        <begin position="20"/>
        <end position="39"/>
    </location>
</feature>
<evidence type="ECO:0000256" key="8">
    <source>
        <dbReference type="ARBA" id="ARBA00022989"/>
    </source>
</evidence>
<dbReference type="Pfam" id="PF03188">
    <property type="entry name" value="Cytochrom_B561"/>
    <property type="match status" value="1"/>
</dbReference>
<feature type="domain" description="Cytochrome b561" evidence="12">
    <location>
        <begin position="20"/>
        <end position="115"/>
    </location>
</feature>
<keyword evidence="4" id="KW-0349">Heme</keyword>
<keyword evidence="6" id="KW-0479">Metal-binding</keyword>
<proteinExistence type="predicted"/>
<dbReference type="InterPro" id="IPR006593">
    <property type="entry name" value="Cyt_b561/ferric_Rdtase_TM"/>
</dbReference>
<name>A0AA88V812_9ASTE</name>
<evidence type="ECO:0000259" key="12">
    <source>
        <dbReference type="PROSITE" id="PS50939"/>
    </source>
</evidence>
<evidence type="ECO:0000256" key="3">
    <source>
        <dbReference type="ARBA" id="ARBA00022448"/>
    </source>
</evidence>
<dbReference type="PROSITE" id="PS50939">
    <property type="entry name" value="CYTOCHROME_B561"/>
    <property type="match status" value="1"/>
</dbReference>
<comment type="caution">
    <text evidence="13">The sequence shown here is derived from an EMBL/GenBank/DDBJ whole genome shotgun (WGS) entry which is preliminary data.</text>
</comment>
<keyword evidence="7" id="KW-0249">Electron transport</keyword>
<keyword evidence="10 11" id="KW-0472">Membrane</keyword>
<evidence type="ECO:0000256" key="4">
    <source>
        <dbReference type="ARBA" id="ARBA00022617"/>
    </source>
</evidence>
<dbReference type="Proteomes" id="UP001188597">
    <property type="component" value="Unassembled WGS sequence"/>
</dbReference>
<evidence type="ECO:0000256" key="6">
    <source>
        <dbReference type="ARBA" id="ARBA00022723"/>
    </source>
</evidence>
<sequence>MDYSISRETYRRSASRITVIAHLFGVTAIILLLVWLLHYREGLDIESDNPYRVFNVHPFLMFFGFIFLAGEAMMAYKTVPAEHQLQKFLHMFVHLAAICLGIVGIHAVFKFHDQT</sequence>
<comment type="subcellular location">
    <subcellularLocation>
        <location evidence="2">Membrane</location>
        <topology evidence="2">Multi-pass membrane protein</topology>
    </subcellularLocation>
</comment>
<accession>A0AA88V812</accession>
<keyword evidence="3" id="KW-0813">Transport</keyword>
<evidence type="ECO:0000256" key="9">
    <source>
        <dbReference type="ARBA" id="ARBA00023004"/>
    </source>
</evidence>
<evidence type="ECO:0000256" key="5">
    <source>
        <dbReference type="ARBA" id="ARBA00022692"/>
    </source>
</evidence>
<reference evidence="13" key="1">
    <citation type="submission" date="2022-12" db="EMBL/GenBank/DDBJ databases">
        <title>Draft genome assemblies for two species of Escallonia (Escalloniales).</title>
        <authorList>
            <person name="Chanderbali A."/>
            <person name="Dervinis C."/>
            <person name="Anghel I."/>
            <person name="Soltis D."/>
            <person name="Soltis P."/>
            <person name="Zapata F."/>
        </authorList>
    </citation>
    <scope>NUCLEOTIDE SEQUENCE</scope>
    <source>
        <strain evidence="13">UCBG64.0493</strain>
        <tissue evidence="13">Leaf</tissue>
    </source>
</reference>
<feature type="transmembrane region" description="Helical" evidence="11">
    <location>
        <begin position="59"/>
        <end position="76"/>
    </location>
</feature>
<organism evidence="13 14">
    <name type="scientific">Escallonia herrerae</name>
    <dbReference type="NCBI Taxonomy" id="1293975"/>
    <lineage>
        <taxon>Eukaryota</taxon>
        <taxon>Viridiplantae</taxon>
        <taxon>Streptophyta</taxon>
        <taxon>Embryophyta</taxon>
        <taxon>Tracheophyta</taxon>
        <taxon>Spermatophyta</taxon>
        <taxon>Magnoliopsida</taxon>
        <taxon>eudicotyledons</taxon>
        <taxon>Gunneridae</taxon>
        <taxon>Pentapetalae</taxon>
        <taxon>asterids</taxon>
        <taxon>campanulids</taxon>
        <taxon>Escalloniales</taxon>
        <taxon>Escalloniaceae</taxon>
        <taxon>Escallonia</taxon>
    </lineage>
</organism>
<protein>
    <recommendedName>
        <fullName evidence="12">Cytochrome b561 domain-containing protein</fullName>
    </recommendedName>
</protein>
<dbReference type="PANTHER" id="PTHR10106">
    <property type="entry name" value="CYTOCHROME B561-RELATED"/>
    <property type="match status" value="1"/>
</dbReference>
<dbReference type="GO" id="GO:0016020">
    <property type="term" value="C:membrane"/>
    <property type="evidence" value="ECO:0007669"/>
    <property type="project" value="UniProtKB-SubCell"/>
</dbReference>
<comment type="cofactor">
    <cofactor evidence="1">
        <name>heme b</name>
        <dbReference type="ChEBI" id="CHEBI:60344"/>
    </cofactor>
</comment>
<keyword evidence="5 11" id="KW-0812">Transmembrane</keyword>
<evidence type="ECO:0000256" key="11">
    <source>
        <dbReference type="SAM" id="Phobius"/>
    </source>
</evidence>
<dbReference type="InterPro" id="IPR043205">
    <property type="entry name" value="CYB561/CYBRD1-like"/>
</dbReference>
<feature type="transmembrane region" description="Helical" evidence="11">
    <location>
        <begin position="88"/>
        <end position="109"/>
    </location>
</feature>
<dbReference type="GO" id="GO:0046872">
    <property type="term" value="F:metal ion binding"/>
    <property type="evidence" value="ECO:0007669"/>
    <property type="project" value="UniProtKB-KW"/>
</dbReference>
<dbReference type="Gene3D" id="1.20.120.1770">
    <property type="match status" value="1"/>
</dbReference>
<evidence type="ECO:0000256" key="1">
    <source>
        <dbReference type="ARBA" id="ARBA00001970"/>
    </source>
</evidence>
<dbReference type="PANTHER" id="PTHR10106:SF15">
    <property type="entry name" value="TRANSMEMBRANE ASCORBATE FERRIREDUCTASE 3-RELATED"/>
    <property type="match status" value="1"/>
</dbReference>
<evidence type="ECO:0000256" key="7">
    <source>
        <dbReference type="ARBA" id="ARBA00022982"/>
    </source>
</evidence>
<evidence type="ECO:0000256" key="10">
    <source>
        <dbReference type="ARBA" id="ARBA00023136"/>
    </source>
</evidence>
<evidence type="ECO:0000313" key="13">
    <source>
        <dbReference type="EMBL" id="KAK3001878.1"/>
    </source>
</evidence>